<sequence>MIGNLYRDGTLYTQEPIEVFDHDWATLATGVAIPHGLYDMRDNVGYIQIGTSHDTSEFACDSIRYWWNTYGKQRYPLADSILLLCDGGGSNSSRHYIFKQDLQALVNELGISIRIAHYPPYTSKHNPIEHRLFPHLTRVCQGVIFDSVQTVQELMATATTRTGLNVFTTILDKTYQTGRKVALDFKSTMKIVFDEFLPQWNYTAQPELQVI</sequence>
<dbReference type="InterPro" id="IPR011518">
    <property type="entry name" value="Transposase_36"/>
</dbReference>
<dbReference type="Proteomes" id="UP000282574">
    <property type="component" value="Unassembled WGS sequence"/>
</dbReference>
<comment type="caution">
    <text evidence="1">The sequence shown here is derived from an EMBL/GenBank/DDBJ whole genome shotgun (WGS) entry which is preliminary data.</text>
</comment>
<gene>
    <name evidence="1" type="ORF">DSM107010_73030</name>
</gene>
<protein>
    <recommendedName>
        <fullName evidence="3">Transposase</fullName>
    </recommendedName>
</protein>
<reference evidence="1 2" key="1">
    <citation type="journal article" date="2019" name="Genome Biol. Evol.">
        <title>Day and night: Metabolic profiles and evolutionary relationships of six axenic non-marine cyanobacteria.</title>
        <authorList>
            <person name="Will S.E."/>
            <person name="Henke P."/>
            <person name="Boedeker C."/>
            <person name="Huang S."/>
            <person name="Brinkmann H."/>
            <person name="Rohde M."/>
            <person name="Jarek M."/>
            <person name="Friedl T."/>
            <person name="Seufert S."/>
            <person name="Schumacher M."/>
            <person name="Overmann J."/>
            <person name="Neumann-Schaal M."/>
            <person name="Petersen J."/>
        </authorList>
    </citation>
    <scope>NUCLEOTIDE SEQUENCE [LARGE SCALE GENOMIC DNA]</scope>
    <source>
        <strain evidence="1 2">SAG 39.79</strain>
    </source>
</reference>
<dbReference type="Pfam" id="PF07592">
    <property type="entry name" value="DDE_Tnp_ISAZ013"/>
    <property type="match status" value="1"/>
</dbReference>
<proteinExistence type="predicted"/>
<organism evidence="1 2">
    <name type="scientific">Chroococcidiopsis cubana SAG 39.79</name>
    <dbReference type="NCBI Taxonomy" id="388085"/>
    <lineage>
        <taxon>Bacteria</taxon>
        <taxon>Bacillati</taxon>
        <taxon>Cyanobacteriota</taxon>
        <taxon>Cyanophyceae</taxon>
        <taxon>Chroococcidiopsidales</taxon>
        <taxon>Chroococcidiopsidaceae</taxon>
        <taxon>Chroococcidiopsis</taxon>
    </lineage>
</organism>
<dbReference type="AlphaFoldDB" id="A0AB37U791"/>
<accession>A0AB37U791</accession>
<evidence type="ECO:0000313" key="1">
    <source>
        <dbReference type="EMBL" id="RUS92560.1"/>
    </source>
</evidence>
<dbReference type="NCBIfam" id="NF033519">
    <property type="entry name" value="transpos_ISAzo13"/>
    <property type="match status" value="1"/>
</dbReference>
<keyword evidence="2" id="KW-1185">Reference proteome</keyword>
<evidence type="ECO:0008006" key="3">
    <source>
        <dbReference type="Google" id="ProtNLM"/>
    </source>
</evidence>
<evidence type="ECO:0000313" key="2">
    <source>
        <dbReference type="Proteomes" id="UP000282574"/>
    </source>
</evidence>
<dbReference type="EMBL" id="RSCK01000251">
    <property type="protein sequence ID" value="RUS92560.1"/>
    <property type="molecule type" value="Genomic_DNA"/>
</dbReference>
<name>A0AB37U791_9CYAN</name>